<feature type="compositionally biased region" description="Basic and acidic residues" evidence="7">
    <location>
        <begin position="425"/>
        <end position="457"/>
    </location>
</feature>
<name>A0A062U0H8_9PROT</name>
<feature type="transmembrane region" description="Helical" evidence="6">
    <location>
        <begin position="176"/>
        <end position="197"/>
    </location>
</feature>
<dbReference type="RefSeq" id="WP_112061246.1">
    <property type="nucleotide sequence ID" value="NZ_AWFA01000011.1"/>
</dbReference>
<dbReference type="InterPro" id="IPR023408">
    <property type="entry name" value="MscS_beta-dom_sf"/>
</dbReference>
<evidence type="ECO:0000256" key="7">
    <source>
        <dbReference type="SAM" id="MobiDB-lite"/>
    </source>
</evidence>
<dbReference type="PANTHER" id="PTHR30221">
    <property type="entry name" value="SMALL-CONDUCTANCE MECHANOSENSITIVE CHANNEL"/>
    <property type="match status" value="1"/>
</dbReference>
<comment type="similarity">
    <text evidence="6">Belongs to the MscS (TC 1.A.23) family.</text>
</comment>
<evidence type="ECO:0000256" key="4">
    <source>
        <dbReference type="ARBA" id="ARBA00022989"/>
    </source>
</evidence>
<comment type="caution">
    <text evidence="6">Lacks conserved residue(s) required for the propagation of feature annotation.</text>
</comment>
<comment type="function">
    <text evidence="6">Mechanosensitive channel that participates in the regulation of osmotic pressure changes within the cell, opening in response to stretch forces in the membrane lipid bilayer, without the need for other proteins. Contributes to normal resistance to hypoosmotic shock. Forms an ion channel of 1.0 nanosiemens conductance with a slight preference for anions.</text>
</comment>
<dbReference type="SUPFAM" id="SSF82689">
    <property type="entry name" value="Mechanosensitive channel protein MscS (YggB), C-terminal domain"/>
    <property type="match status" value="1"/>
</dbReference>
<evidence type="ECO:0000256" key="1">
    <source>
        <dbReference type="ARBA" id="ARBA00004651"/>
    </source>
</evidence>
<keyword evidence="6" id="KW-0997">Cell inner membrane</keyword>
<evidence type="ECO:0000256" key="2">
    <source>
        <dbReference type="ARBA" id="ARBA00022475"/>
    </source>
</evidence>
<feature type="signal peptide" evidence="8">
    <location>
        <begin position="1"/>
        <end position="28"/>
    </location>
</feature>
<dbReference type="InterPro" id="IPR010920">
    <property type="entry name" value="LSM_dom_sf"/>
</dbReference>
<comment type="subunit">
    <text evidence="6">Homoheptamer.</text>
</comment>
<dbReference type="PROSITE" id="PS50914">
    <property type="entry name" value="BON"/>
    <property type="match status" value="1"/>
</dbReference>
<feature type="chain" id="PRO_5043388506" description="Small-conductance mechanosensitive channel" evidence="8">
    <location>
        <begin position="29"/>
        <end position="457"/>
    </location>
</feature>
<dbReference type="InterPro" id="IPR045275">
    <property type="entry name" value="MscS_archaea/bacteria_type"/>
</dbReference>
<dbReference type="eggNOG" id="COG0668">
    <property type="taxonomic scope" value="Bacteria"/>
</dbReference>
<keyword evidence="6" id="KW-0813">Transport</keyword>
<feature type="region of interest" description="Disordered" evidence="7">
    <location>
        <begin position="399"/>
        <end position="457"/>
    </location>
</feature>
<dbReference type="SUPFAM" id="SSF50182">
    <property type="entry name" value="Sm-like ribonucleoproteins"/>
    <property type="match status" value="1"/>
</dbReference>
<organism evidence="9 10">
    <name type="scientific">Hyphomonas pacifica</name>
    <dbReference type="NCBI Taxonomy" id="1280941"/>
    <lineage>
        <taxon>Bacteria</taxon>
        <taxon>Pseudomonadati</taxon>
        <taxon>Pseudomonadota</taxon>
        <taxon>Alphaproteobacteria</taxon>
        <taxon>Hyphomonadales</taxon>
        <taxon>Hyphomonadaceae</taxon>
        <taxon>Hyphomonas</taxon>
    </lineage>
</organism>
<proteinExistence type="inferred from homology"/>
<dbReference type="InterPro" id="IPR011066">
    <property type="entry name" value="MscS_channel_C_sf"/>
</dbReference>
<keyword evidence="2" id="KW-1003">Cell membrane</keyword>
<feature type="transmembrane region" description="Helical" evidence="6">
    <location>
        <begin position="141"/>
        <end position="164"/>
    </location>
</feature>
<evidence type="ECO:0000313" key="10">
    <source>
        <dbReference type="Proteomes" id="UP000249123"/>
    </source>
</evidence>
<dbReference type="InterPro" id="IPR007055">
    <property type="entry name" value="BON_dom"/>
</dbReference>
<accession>A0A062U0H8</accession>
<keyword evidence="3 6" id="KW-0812">Transmembrane</keyword>
<dbReference type="Gene3D" id="3.30.70.100">
    <property type="match status" value="1"/>
</dbReference>
<keyword evidence="6" id="KW-0407">Ion channel</keyword>
<keyword evidence="5 6" id="KW-0472">Membrane</keyword>
<keyword evidence="4 6" id="KW-1133">Transmembrane helix</keyword>
<feature type="region of interest" description="Disordered" evidence="7">
    <location>
        <begin position="29"/>
        <end position="48"/>
    </location>
</feature>
<dbReference type="Pfam" id="PF00924">
    <property type="entry name" value="MS_channel_2nd"/>
    <property type="match status" value="1"/>
</dbReference>
<evidence type="ECO:0000256" key="8">
    <source>
        <dbReference type="SAM" id="SignalP"/>
    </source>
</evidence>
<gene>
    <name evidence="9" type="ORF">HY3_05355</name>
</gene>
<dbReference type="GO" id="GO:0005886">
    <property type="term" value="C:plasma membrane"/>
    <property type="evidence" value="ECO:0007669"/>
    <property type="project" value="UniProtKB-SubCell"/>
</dbReference>
<dbReference type="Gene3D" id="3.30.1340.30">
    <property type="match status" value="1"/>
</dbReference>
<dbReference type="Gene3D" id="1.10.287.1260">
    <property type="match status" value="1"/>
</dbReference>
<evidence type="ECO:0000256" key="3">
    <source>
        <dbReference type="ARBA" id="ARBA00022692"/>
    </source>
</evidence>
<dbReference type="PANTHER" id="PTHR30221:SF1">
    <property type="entry name" value="SMALL-CONDUCTANCE MECHANOSENSITIVE CHANNEL"/>
    <property type="match status" value="1"/>
</dbReference>
<dbReference type="Proteomes" id="UP000249123">
    <property type="component" value="Unassembled WGS sequence"/>
</dbReference>
<dbReference type="eggNOG" id="COG2823">
    <property type="taxonomic scope" value="Bacteria"/>
</dbReference>
<sequence length="457" mass="49840">MISNHLKSWLGRVLLALCLVMSEPHALAQSPDQVGPEDPPSIIQTPDPAASDADIQKRIAAIFQEIDSLKAVTVEVREGVVTLRGDVANAATANRAEQIALRLQGVVTVEDHMQRTLAVQDNVSPFLDSTSSRLKNFYRALPLYGVALAVFLLISLFGHLLASWKTFWRVLMPNPFLSELVAGAFRIIMLLIGLVVAMNFLGATAIMGTVLGGAGVIGIAVGFAVRDTLENYISSIMLSVRQPFRANEHVVIDEHEGKVVRLTSRSTVLMTLDGNHLRIPNSTVFKAVILNYTRNPERRFEFDLGVDATDDPVAAMQLGLDTLKELPFVLATPDPEAFIQTVGDSNIVLRFMGWVDQRKTNFAKARGLAISAAKDVLEEAGFTLPEPIYRLRFDNGPDLSVGNPAPAKPEPKPKSSVPVDTSEAADVKPDEHIDQKVAEERAGSKEGDLLDENRPVE</sequence>
<feature type="transmembrane region" description="Helical" evidence="6">
    <location>
        <begin position="203"/>
        <end position="225"/>
    </location>
</feature>
<comment type="subcellular location">
    <subcellularLocation>
        <location evidence="6">Cell inner membrane</location>
        <topology evidence="6">Multi-pass membrane protein</topology>
    </subcellularLocation>
    <subcellularLocation>
        <location evidence="1">Cell membrane</location>
        <topology evidence="1">Multi-pass membrane protein</topology>
    </subcellularLocation>
</comment>
<dbReference type="STRING" id="1280941.HY2_10905"/>
<evidence type="ECO:0000256" key="5">
    <source>
        <dbReference type="ARBA" id="ARBA00023136"/>
    </source>
</evidence>
<dbReference type="OrthoDB" id="9793781at2"/>
<comment type="caution">
    <text evidence="9">The sequence shown here is derived from an EMBL/GenBank/DDBJ whole genome shotgun (WGS) entry which is preliminary data.</text>
</comment>
<protein>
    <recommendedName>
        <fullName evidence="6">Small-conductance mechanosensitive channel</fullName>
    </recommendedName>
</protein>
<reference evidence="9 10" key="1">
    <citation type="submission" date="2013-04" db="EMBL/GenBank/DDBJ databases">
        <title>Hyphomonas sp. T24B3 Genome Sequencing.</title>
        <authorList>
            <person name="Lai Q."/>
            <person name="Shao Z."/>
        </authorList>
    </citation>
    <scope>NUCLEOTIDE SEQUENCE [LARGE SCALE GENOMIC DNA]</scope>
    <source>
        <strain evidence="9 10">T24B3</strain>
    </source>
</reference>
<keyword evidence="10" id="KW-1185">Reference proteome</keyword>
<keyword evidence="6" id="KW-0406">Ion transport</keyword>
<dbReference type="EMBL" id="AWFB01000078">
    <property type="protein sequence ID" value="RAN30575.1"/>
    <property type="molecule type" value="Genomic_DNA"/>
</dbReference>
<dbReference type="Pfam" id="PF04972">
    <property type="entry name" value="BON"/>
    <property type="match status" value="1"/>
</dbReference>
<accession>A0A328K3R9</accession>
<dbReference type="Gene3D" id="2.30.30.60">
    <property type="match status" value="1"/>
</dbReference>
<keyword evidence="8" id="KW-0732">Signal</keyword>
<dbReference type="InterPro" id="IPR006685">
    <property type="entry name" value="MscS_channel_2nd"/>
</dbReference>
<evidence type="ECO:0000313" key="9">
    <source>
        <dbReference type="EMBL" id="RAN30575.1"/>
    </source>
</evidence>
<dbReference type="AlphaFoldDB" id="A0A062U0H8"/>
<evidence type="ECO:0000256" key="6">
    <source>
        <dbReference type="RuleBase" id="RU369025"/>
    </source>
</evidence>
<dbReference type="GO" id="GO:0008381">
    <property type="term" value="F:mechanosensitive monoatomic ion channel activity"/>
    <property type="evidence" value="ECO:0007669"/>
    <property type="project" value="InterPro"/>
</dbReference>